<evidence type="ECO:0008006" key="4">
    <source>
        <dbReference type="Google" id="ProtNLM"/>
    </source>
</evidence>
<dbReference type="Gene3D" id="3.40.50.1820">
    <property type="entry name" value="alpha/beta hydrolase"/>
    <property type="match status" value="1"/>
</dbReference>
<dbReference type="SUPFAM" id="SSF53474">
    <property type="entry name" value="alpha/beta-Hydrolases"/>
    <property type="match status" value="1"/>
</dbReference>
<evidence type="ECO:0000313" key="2">
    <source>
        <dbReference type="EMBL" id="MBI5248054.1"/>
    </source>
</evidence>
<protein>
    <recommendedName>
        <fullName evidence="4">Enterochelin esterase-like enzyme</fullName>
    </recommendedName>
</protein>
<dbReference type="InterPro" id="IPR000801">
    <property type="entry name" value="Esterase-like"/>
</dbReference>
<accession>A0A9D6Z1T7</accession>
<name>A0A9D6Z1T7_9BACT</name>
<proteinExistence type="predicted"/>
<feature type="region of interest" description="Disordered" evidence="1">
    <location>
        <begin position="40"/>
        <end position="96"/>
    </location>
</feature>
<dbReference type="EMBL" id="JACRDE010000033">
    <property type="protein sequence ID" value="MBI5248054.1"/>
    <property type="molecule type" value="Genomic_DNA"/>
</dbReference>
<comment type="caution">
    <text evidence="2">The sequence shown here is derived from an EMBL/GenBank/DDBJ whole genome shotgun (WGS) entry which is preliminary data.</text>
</comment>
<dbReference type="PANTHER" id="PTHR48098">
    <property type="entry name" value="ENTEROCHELIN ESTERASE-RELATED"/>
    <property type="match status" value="1"/>
</dbReference>
<dbReference type="InterPro" id="IPR050583">
    <property type="entry name" value="Mycobacterial_A85_antigen"/>
</dbReference>
<sequence>MISKNDRERKHLFPAVRRAAALVLGVAWLTTMLILGGCSSSEKETSKAPVPLPAASQEKGEASISLEKQPDTVTPPPQEEKTKTTESSPVTIPVPPSGPLVEKIPGYKVSAEYLTLPSKHFSQNITAVSLPLDYEKNPDKSYPLVIVFGGAGECAKSPREGALAWMRYYKTDEAVVALASNHLDTNHFRGLVTPGHLRDFNRKLSARPYKGVILACPASPLISGQRGPEFPEYEAFVIDELIPELKRRYRVADRSIGVDGVSMGGSRSMYYGFKYPEIFSSVGAVQGAFGPFMDIYRDLVTWNSGTLRKRQIQLITSDKDVMAPSVQKLHQMLVANKIPHSYLNLSGPHDYIFNQGPGALALLMFHDQALR</sequence>
<gene>
    <name evidence="2" type="ORF">HY912_01045</name>
</gene>
<reference evidence="2" key="1">
    <citation type="submission" date="2020-07" db="EMBL/GenBank/DDBJ databases">
        <title>Huge and variable diversity of episymbiotic CPR bacteria and DPANN archaea in groundwater ecosystems.</title>
        <authorList>
            <person name="He C.Y."/>
            <person name="Keren R."/>
            <person name="Whittaker M."/>
            <person name="Farag I.F."/>
            <person name="Doudna J."/>
            <person name="Cate J.H.D."/>
            <person name="Banfield J.F."/>
        </authorList>
    </citation>
    <scope>NUCLEOTIDE SEQUENCE</scope>
    <source>
        <strain evidence="2">NC_groundwater_1664_Pr3_B-0.1um_52_9</strain>
    </source>
</reference>
<dbReference type="AlphaFoldDB" id="A0A9D6Z1T7"/>
<dbReference type="Proteomes" id="UP000807825">
    <property type="component" value="Unassembled WGS sequence"/>
</dbReference>
<evidence type="ECO:0000313" key="3">
    <source>
        <dbReference type="Proteomes" id="UP000807825"/>
    </source>
</evidence>
<dbReference type="Pfam" id="PF00756">
    <property type="entry name" value="Esterase"/>
    <property type="match status" value="1"/>
</dbReference>
<evidence type="ECO:0000256" key="1">
    <source>
        <dbReference type="SAM" id="MobiDB-lite"/>
    </source>
</evidence>
<organism evidence="2 3">
    <name type="scientific">Desulfomonile tiedjei</name>
    <dbReference type="NCBI Taxonomy" id="2358"/>
    <lineage>
        <taxon>Bacteria</taxon>
        <taxon>Pseudomonadati</taxon>
        <taxon>Thermodesulfobacteriota</taxon>
        <taxon>Desulfomonilia</taxon>
        <taxon>Desulfomonilales</taxon>
        <taxon>Desulfomonilaceae</taxon>
        <taxon>Desulfomonile</taxon>
    </lineage>
</organism>
<dbReference type="InterPro" id="IPR029058">
    <property type="entry name" value="AB_hydrolase_fold"/>
</dbReference>